<protein>
    <recommendedName>
        <fullName evidence="4">Lipoprotein</fullName>
    </recommendedName>
</protein>
<comment type="caution">
    <text evidence="2">The sequence shown here is derived from an EMBL/GenBank/DDBJ whole genome shotgun (WGS) entry which is preliminary data.</text>
</comment>
<dbReference type="Pfam" id="PF07901">
    <property type="entry name" value="DUF1672"/>
    <property type="match status" value="1"/>
</dbReference>
<name>N4WXB8_9BACI</name>
<evidence type="ECO:0008006" key="4">
    <source>
        <dbReference type="Google" id="ProtNLM"/>
    </source>
</evidence>
<accession>N4WXB8</accession>
<evidence type="ECO:0000313" key="3">
    <source>
        <dbReference type="Proteomes" id="UP000012283"/>
    </source>
</evidence>
<keyword evidence="3" id="KW-1185">Reference proteome</keyword>
<dbReference type="STRING" id="1308866.J416_04176"/>
<feature type="region of interest" description="Disordered" evidence="1">
    <location>
        <begin position="27"/>
        <end position="46"/>
    </location>
</feature>
<feature type="compositionally biased region" description="Polar residues" evidence="1">
    <location>
        <begin position="35"/>
        <end position="45"/>
    </location>
</feature>
<proteinExistence type="predicted"/>
<evidence type="ECO:0000256" key="1">
    <source>
        <dbReference type="SAM" id="MobiDB-lite"/>
    </source>
</evidence>
<dbReference type="EMBL" id="APML01000016">
    <property type="protein sequence ID" value="ENH97731.1"/>
    <property type="molecule type" value="Genomic_DNA"/>
</dbReference>
<dbReference type="RefSeq" id="WP_003465284.1">
    <property type="nucleotide sequence ID" value="NZ_APML01000016.1"/>
</dbReference>
<reference evidence="2 3" key="1">
    <citation type="submission" date="2013-03" db="EMBL/GenBank/DDBJ databases">
        <title>Draft genome sequence of Gracibacillus halophilus YIM-C55.5, a moderately halophilic and thermophilic organism from the Xiaochaidamu salt lake.</title>
        <authorList>
            <person name="Sugumar T."/>
            <person name="Polireddy D.R."/>
            <person name="Antony A."/>
            <person name="Madhava Y.R."/>
            <person name="Sivakumar N."/>
        </authorList>
    </citation>
    <scope>NUCLEOTIDE SEQUENCE [LARGE SCALE GENOMIC DNA]</scope>
    <source>
        <strain evidence="2 3">YIM-C55.5</strain>
    </source>
</reference>
<dbReference type="PATRIC" id="fig|1308866.3.peg.848"/>
<evidence type="ECO:0000313" key="2">
    <source>
        <dbReference type="EMBL" id="ENH97731.1"/>
    </source>
</evidence>
<dbReference type="InterPro" id="IPR012873">
    <property type="entry name" value="DUF1672"/>
</dbReference>
<dbReference type="OrthoDB" id="2360336at2"/>
<dbReference type="Proteomes" id="UP000012283">
    <property type="component" value="Unassembled WGS sequence"/>
</dbReference>
<sequence>MKRTVLILLVIIGMTLLGGCLSMNDENSDRKNDNETNQTNSPSYENNDRYVSVQEYTGEGYTLANGKENDRIANDNREVIEEAVKDFFQEEYKTEVSVHQIVGNKDGATVFVESVGEPHFYTYAVIPINQATKEIETSGVWSQERQIEDAIIASIYGLVFEEQFQNLTQKIEKLSENYNLTGLNKKAIPVGANRFSNQYYFVSIFDEKPYKKLLESYLDNPNRSKEYWRNILDGNNINIDSISIAINLYMEKGEKPSNEAFQAVIKTIEHSKEIPKGLYSVFLHNNYINKKRATGYKINNSLERSNPNYIEKK</sequence>
<dbReference type="eggNOG" id="ENOG50305Y1">
    <property type="taxonomic scope" value="Bacteria"/>
</dbReference>
<gene>
    <name evidence="2" type="ORF">J416_04176</name>
</gene>
<organism evidence="2 3">
    <name type="scientific">Gracilibacillus halophilus YIM-C55.5</name>
    <dbReference type="NCBI Taxonomy" id="1308866"/>
    <lineage>
        <taxon>Bacteria</taxon>
        <taxon>Bacillati</taxon>
        <taxon>Bacillota</taxon>
        <taxon>Bacilli</taxon>
        <taxon>Bacillales</taxon>
        <taxon>Bacillaceae</taxon>
        <taxon>Gracilibacillus</taxon>
    </lineage>
</organism>
<dbReference type="AlphaFoldDB" id="N4WXB8"/>
<dbReference type="PROSITE" id="PS51257">
    <property type="entry name" value="PROKAR_LIPOPROTEIN"/>
    <property type="match status" value="1"/>
</dbReference>